<organism evidence="1 2">
    <name type="scientific">Deinococcus xinjiangensis</name>
    <dbReference type="NCBI Taxonomy" id="457454"/>
    <lineage>
        <taxon>Bacteria</taxon>
        <taxon>Thermotogati</taxon>
        <taxon>Deinococcota</taxon>
        <taxon>Deinococci</taxon>
        <taxon>Deinococcales</taxon>
        <taxon>Deinococcaceae</taxon>
        <taxon>Deinococcus</taxon>
    </lineage>
</organism>
<proteinExistence type="predicted"/>
<evidence type="ECO:0000313" key="2">
    <source>
        <dbReference type="Proteomes" id="UP001458946"/>
    </source>
</evidence>
<evidence type="ECO:0000313" key="1">
    <source>
        <dbReference type="EMBL" id="GAA5503190.1"/>
    </source>
</evidence>
<accession>A0ABP9VD79</accession>
<dbReference type="EMBL" id="BAABRN010000041">
    <property type="protein sequence ID" value="GAA5503190.1"/>
    <property type="molecule type" value="Genomic_DNA"/>
</dbReference>
<dbReference type="Proteomes" id="UP001458946">
    <property type="component" value="Unassembled WGS sequence"/>
</dbReference>
<protein>
    <submittedName>
        <fullName evidence="1">Uncharacterized protein</fullName>
    </submittedName>
</protein>
<name>A0ABP9VD79_9DEIO</name>
<dbReference type="RefSeq" id="WP_353543162.1">
    <property type="nucleotide sequence ID" value="NZ_BAABRN010000041.1"/>
</dbReference>
<sequence>MSGLCNWPQEQFEYALERLRLTDNNKRVLQAFLDAPDHTLTAHSLADAAALAGGWTAANLRIGELSRKFASLLGPLPAASDGDPHWWRYISSGEWREGRFYWTLRPELKAALLELGWQSAG</sequence>
<keyword evidence="2" id="KW-1185">Reference proteome</keyword>
<comment type="caution">
    <text evidence="1">The sequence shown here is derived from an EMBL/GenBank/DDBJ whole genome shotgun (WGS) entry which is preliminary data.</text>
</comment>
<gene>
    <name evidence="1" type="ORF">Dxin01_02939</name>
</gene>
<reference evidence="1 2" key="1">
    <citation type="submission" date="2024-02" db="EMBL/GenBank/DDBJ databases">
        <title>Deinococcus xinjiangensis NBRC 107630.</title>
        <authorList>
            <person name="Ichikawa N."/>
            <person name="Katano-Makiyama Y."/>
            <person name="Hidaka K."/>
        </authorList>
    </citation>
    <scope>NUCLEOTIDE SEQUENCE [LARGE SCALE GENOMIC DNA]</scope>
    <source>
        <strain evidence="1 2">NBRC 107630</strain>
    </source>
</reference>